<name>G5R2F8_SALSE</name>
<organism evidence="12 13">
    <name type="scientific">Salmonella enterica subsp. enterica serovar Senftenberg str. A4-543</name>
    <dbReference type="NCBI Taxonomy" id="913082"/>
    <lineage>
        <taxon>Bacteria</taxon>
        <taxon>Pseudomonadati</taxon>
        <taxon>Pseudomonadota</taxon>
        <taxon>Gammaproteobacteria</taxon>
        <taxon>Enterobacterales</taxon>
        <taxon>Enterobacteriaceae</taxon>
        <taxon>Salmonella</taxon>
    </lineage>
</organism>
<keyword evidence="6" id="KW-0762">Sugar transport</keyword>
<dbReference type="InterPro" id="IPR036259">
    <property type="entry name" value="MFS_trans_sf"/>
</dbReference>
<feature type="transmembrane region" description="Helical" evidence="10">
    <location>
        <begin position="84"/>
        <end position="101"/>
    </location>
</feature>
<evidence type="ECO:0000256" key="8">
    <source>
        <dbReference type="ARBA" id="ARBA00022989"/>
    </source>
</evidence>
<dbReference type="AlphaFoldDB" id="G5R2F8"/>
<protein>
    <submittedName>
        <fullName evidence="12">Sugar efflux transporter B</fullName>
    </submittedName>
</protein>
<evidence type="ECO:0000259" key="11">
    <source>
        <dbReference type="PROSITE" id="PS50850"/>
    </source>
</evidence>
<dbReference type="BioCyc" id="SENT913082:G120J-477-MONOMER"/>
<keyword evidence="5" id="KW-0997">Cell inner membrane</keyword>
<dbReference type="GO" id="GO:0005351">
    <property type="term" value="F:carbohydrate:proton symporter activity"/>
    <property type="evidence" value="ECO:0007669"/>
    <property type="project" value="InterPro"/>
</dbReference>
<dbReference type="SUPFAM" id="SSF103473">
    <property type="entry name" value="MFS general substrate transporter"/>
    <property type="match status" value="1"/>
</dbReference>
<comment type="caution">
    <text evidence="12">The sequence shown here is derived from an EMBL/GenBank/DDBJ whole genome shotgun (WGS) entry which is preliminary data.</text>
</comment>
<dbReference type="NCBIfam" id="NF011587">
    <property type="entry name" value="PRK15011.1"/>
    <property type="match status" value="1"/>
</dbReference>
<dbReference type="FunFam" id="1.20.1250.20:FF:000125">
    <property type="entry name" value="Sugar efflux transporter SetB"/>
    <property type="match status" value="1"/>
</dbReference>
<evidence type="ECO:0000256" key="4">
    <source>
        <dbReference type="ARBA" id="ARBA00022475"/>
    </source>
</evidence>
<evidence type="ECO:0000313" key="13">
    <source>
        <dbReference type="Proteomes" id="UP000005065"/>
    </source>
</evidence>
<feature type="transmembrane region" description="Helical" evidence="10">
    <location>
        <begin position="12"/>
        <end position="33"/>
    </location>
</feature>
<dbReference type="EMBL" id="AFCU01001172">
    <property type="protein sequence ID" value="EHC85907.1"/>
    <property type="molecule type" value="Genomic_DNA"/>
</dbReference>
<feature type="transmembrane region" description="Helical" evidence="10">
    <location>
        <begin position="283"/>
        <end position="302"/>
    </location>
</feature>
<proteinExistence type="inferred from homology"/>
<keyword evidence="9 10" id="KW-0472">Membrane</keyword>
<dbReference type="Gene3D" id="1.20.1250.20">
    <property type="entry name" value="MFS general substrate transporter like domains"/>
    <property type="match status" value="2"/>
</dbReference>
<feature type="domain" description="Major facilitator superfamily (MFS) profile" evidence="11">
    <location>
        <begin position="218"/>
        <end position="406"/>
    </location>
</feature>
<keyword evidence="8 10" id="KW-1133">Transmembrane helix</keyword>
<dbReference type="GO" id="GO:0015767">
    <property type="term" value="P:lactose transport"/>
    <property type="evidence" value="ECO:0007669"/>
    <property type="project" value="TreeGrafter"/>
</dbReference>
<gene>
    <name evidence="12" type="ORF">LTSESEN_3575</name>
</gene>
<evidence type="ECO:0000256" key="1">
    <source>
        <dbReference type="ARBA" id="ARBA00004429"/>
    </source>
</evidence>
<dbReference type="InterPro" id="IPR020846">
    <property type="entry name" value="MFS_dom"/>
</dbReference>
<evidence type="ECO:0000313" key="12">
    <source>
        <dbReference type="EMBL" id="EHC85907.1"/>
    </source>
</evidence>
<dbReference type="PANTHER" id="PTHR23535:SF2">
    <property type="entry name" value="SUGAR EFFLUX TRANSPORTER A-RELATED"/>
    <property type="match status" value="1"/>
</dbReference>
<dbReference type="GO" id="GO:0005886">
    <property type="term" value="C:plasma membrane"/>
    <property type="evidence" value="ECO:0007669"/>
    <property type="project" value="UniProtKB-SubCell"/>
</dbReference>
<feature type="transmembrane region" description="Helical" evidence="10">
    <location>
        <begin position="53"/>
        <end position="72"/>
    </location>
</feature>
<dbReference type="PROSITE" id="PS50850">
    <property type="entry name" value="MFS"/>
    <property type="match status" value="1"/>
</dbReference>
<feature type="transmembrane region" description="Helical" evidence="10">
    <location>
        <begin position="141"/>
        <end position="158"/>
    </location>
</feature>
<feature type="transmembrane region" description="Helical" evidence="10">
    <location>
        <begin position="107"/>
        <end position="129"/>
    </location>
</feature>
<dbReference type="Pfam" id="PF07690">
    <property type="entry name" value="MFS_1"/>
    <property type="match status" value="1"/>
</dbReference>
<evidence type="ECO:0000256" key="7">
    <source>
        <dbReference type="ARBA" id="ARBA00022692"/>
    </source>
</evidence>
<evidence type="ECO:0000256" key="5">
    <source>
        <dbReference type="ARBA" id="ARBA00022519"/>
    </source>
</evidence>
<sequence>MHNSPAAAAPKSFDLTSTAFLIVAFLTGIAGALQTPTLSIFLTDEVHARPGMVGFFFTGSAVIGIIVSQFLAGRSDKKGDRKKLIVFCCVLGMLACVLFAWNRNYFILLFIGVFLSSFGSTANPQMFALAREHADRTGREAVMFSSILRAQVSLAWVIGPPLAYALAMGFSFTVMYLSAAVAFIVCGVMVWFFLPSMRKDAPLATGTLEAPRRNRRDTLLLFVICTLMWGTNSLYIINMPLFIINELHLPEKLAGVMMGTAAGLEIPTMLIAGYFAKRLGKRLLMCIAVVAGLCFYAGMLLAHAPATLSVAGARAGNVATLLGLQLLNAIYIGILGGIGMLYFQDLMPGQAGSATTLYTNTIRVGWIIAGSLAGIAAEIWNYHAVFWFALVMIVATMFCLARIKDV</sequence>
<feature type="transmembrane region" description="Helical" evidence="10">
    <location>
        <begin position="164"/>
        <end position="194"/>
    </location>
</feature>
<keyword evidence="3" id="KW-0813">Transport</keyword>
<feature type="transmembrane region" description="Helical" evidence="10">
    <location>
        <begin position="386"/>
        <end position="403"/>
    </location>
</feature>
<feature type="transmembrane region" description="Helical" evidence="10">
    <location>
        <begin position="364"/>
        <end position="380"/>
    </location>
</feature>
<dbReference type="InterPro" id="IPR011701">
    <property type="entry name" value="MFS"/>
</dbReference>
<evidence type="ECO:0000256" key="6">
    <source>
        <dbReference type="ARBA" id="ARBA00022597"/>
    </source>
</evidence>
<dbReference type="PANTHER" id="PTHR23535">
    <property type="entry name" value="SUGAR EFFLUX TRANSPORTER A-RELATED"/>
    <property type="match status" value="1"/>
</dbReference>
<dbReference type="FunFam" id="1.20.1250.20:FF:000151">
    <property type="entry name" value="Sugar efflux transporter SetB"/>
    <property type="match status" value="1"/>
</dbReference>
<evidence type="ECO:0000256" key="3">
    <source>
        <dbReference type="ARBA" id="ARBA00022448"/>
    </source>
</evidence>
<dbReference type="NCBIfam" id="TIGR00899">
    <property type="entry name" value="2A0120"/>
    <property type="match status" value="1"/>
</dbReference>
<comment type="similarity">
    <text evidence="2">Belongs to the major facilitator superfamily. Set transporter family.</text>
</comment>
<evidence type="ECO:0000256" key="10">
    <source>
        <dbReference type="SAM" id="Phobius"/>
    </source>
</evidence>
<dbReference type="InterPro" id="IPR004750">
    <property type="entry name" value="Sugar_efflux"/>
</dbReference>
<dbReference type="PATRIC" id="fig|913082.3.peg.2751"/>
<keyword evidence="7 10" id="KW-0812">Transmembrane</keyword>
<dbReference type="GO" id="GO:0036448">
    <property type="term" value="P:cellular response to glucose-phosphate stress"/>
    <property type="evidence" value="ECO:0007669"/>
    <property type="project" value="TreeGrafter"/>
</dbReference>
<dbReference type="GO" id="GO:1904659">
    <property type="term" value="P:D-glucose transmembrane transport"/>
    <property type="evidence" value="ECO:0007669"/>
    <property type="project" value="TreeGrafter"/>
</dbReference>
<dbReference type="Proteomes" id="UP000005065">
    <property type="component" value="Unassembled WGS sequence"/>
</dbReference>
<evidence type="ECO:0000256" key="9">
    <source>
        <dbReference type="ARBA" id="ARBA00023136"/>
    </source>
</evidence>
<comment type="subcellular location">
    <subcellularLocation>
        <location evidence="1">Cell inner membrane</location>
        <topology evidence="1">Multi-pass membrane protein</topology>
    </subcellularLocation>
</comment>
<keyword evidence="4" id="KW-1003">Cell membrane</keyword>
<dbReference type="CDD" id="cd17471">
    <property type="entry name" value="MFS_Set"/>
    <property type="match status" value="1"/>
</dbReference>
<feature type="transmembrane region" description="Helical" evidence="10">
    <location>
        <begin position="219"/>
        <end position="244"/>
    </location>
</feature>
<accession>G5R2F8</accession>
<reference evidence="12 13" key="1">
    <citation type="journal article" date="2011" name="BMC Genomics">
        <title>Genome sequencing reveals diversification of virulence factor content and possible host adaptation in distinct subpopulations of Salmonella enterica.</title>
        <authorList>
            <person name="den Bakker H.C."/>
            <person name="Moreno Switt A.I."/>
            <person name="Govoni G."/>
            <person name="Cummings C.A."/>
            <person name="Ranieri M.L."/>
            <person name="Degoricija L."/>
            <person name="Hoelzer K."/>
            <person name="Rodriguez-Rivera L.D."/>
            <person name="Brown S."/>
            <person name="Bolchacova E."/>
            <person name="Furtado M.R."/>
            <person name="Wiedmann M."/>
        </authorList>
    </citation>
    <scope>NUCLEOTIDE SEQUENCE [LARGE SCALE GENOMIC DNA]</scope>
    <source>
        <strain evidence="12 13">A4-543</strain>
    </source>
</reference>
<evidence type="ECO:0000256" key="2">
    <source>
        <dbReference type="ARBA" id="ARBA00006523"/>
    </source>
</evidence>
<feature type="transmembrane region" description="Helical" evidence="10">
    <location>
        <begin position="322"/>
        <end position="343"/>
    </location>
</feature>
<feature type="transmembrane region" description="Helical" evidence="10">
    <location>
        <begin position="256"/>
        <end position="276"/>
    </location>
</feature>